<evidence type="ECO:0000256" key="1">
    <source>
        <dbReference type="SAM" id="Phobius"/>
    </source>
</evidence>
<dbReference type="AlphaFoldDB" id="A0A069CVV0"/>
<protein>
    <submittedName>
        <fullName evidence="2">Uncharacterized protein</fullName>
    </submittedName>
</protein>
<reference evidence="3" key="1">
    <citation type="journal article" date="2014" name="Genome Announc.">
        <title>Draft genome sequence of Weissella oryzae SG25T, isolated from fermented rice grains.</title>
        <authorList>
            <person name="Tanizawa Y."/>
            <person name="Fujisawa T."/>
            <person name="Mochizuki T."/>
            <person name="Kaminuma E."/>
            <person name="Suzuki Y."/>
            <person name="Nakamura Y."/>
            <person name="Tohno M."/>
        </authorList>
    </citation>
    <scope>NUCLEOTIDE SEQUENCE [LARGE SCALE GENOMIC DNA]</scope>
    <source>
        <strain evidence="3">DSM 25784 / JCM 18191 / LMG 30913 / SG25</strain>
    </source>
</reference>
<dbReference type="EMBL" id="DF820492">
    <property type="protein sequence ID" value="GAK31328.1"/>
    <property type="molecule type" value="Genomic_DNA"/>
</dbReference>
<accession>A0A069CVV0</accession>
<evidence type="ECO:0000313" key="2">
    <source>
        <dbReference type="EMBL" id="GAK31328.1"/>
    </source>
</evidence>
<keyword evidence="1" id="KW-1133">Transmembrane helix</keyword>
<dbReference type="STRING" id="1329250.WOSG25_090250"/>
<keyword evidence="1" id="KW-0812">Transmembrane</keyword>
<name>A0A069CVV0_WEIOS</name>
<feature type="transmembrane region" description="Helical" evidence="1">
    <location>
        <begin position="7"/>
        <end position="28"/>
    </location>
</feature>
<organism evidence="2 3">
    <name type="scientific">Weissella oryzae (strain DSM 25784 / JCM 18191 / LMG 30913 / SG25)</name>
    <dbReference type="NCBI Taxonomy" id="1329250"/>
    <lineage>
        <taxon>Bacteria</taxon>
        <taxon>Bacillati</taxon>
        <taxon>Bacillota</taxon>
        <taxon>Bacilli</taxon>
        <taxon>Lactobacillales</taxon>
        <taxon>Lactobacillaceae</taxon>
        <taxon>Weissella</taxon>
    </lineage>
</organism>
<dbReference type="Proteomes" id="UP000030643">
    <property type="component" value="Unassembled WGS sequence"/>
</dbReference>
<keyword evidence="1" id="KW-0472">Membrane</keyword>
<gene>
    <name evidence="2" type="ORF">WOSG25_090250</name>
</gene>
<feature type="transmembrane region" description="Helical" evidence="1">
    <location>
        <begin position="48"/>
        <end position="70"/>
    </location>
</feature>
<dbReference type="RefSeq" id="WP_027699324.1">
    <property type="nucleotide sequence ID" value="NZ_DF820492.1"/>
</dbReference>
<evidence type="ECO:0000313" key="3">
    <source>
        <dbReference type="Proteomes" id="UP000030643"/>
    </source>
</evidence>
<proteinExistence type="predicted"/>
<keyword evidence="3" id="KW-1185">Reference proteome</keyword>
<sequence length="75" mass="7645">MDIVIKLIGVIGGVVTVLGLIGLLTGYQDFSSGRKNDNPSKMEQGINAMIFGGVQAAIAAGVVAAIVAALNNIKF</sequence>